<dbReference type="KEGG" id="tit:Thit_1093"/>
<dbReference type="InterPro" id="IPR029063">
    <property type="entry name" value="SAM-dependent_MTases_sf"/>
</dbReference>
<dbReference type="HOGENOM" id="CLU_058015_3_0_9"/>
<evidence type="ECO:0000313" key="5">
    <source>
        <dbReference type="EMBL" id="ADD02360.1"/>
    </source>
</evidence>
<dbReference type="PANTHER" id="PTHR32319:SF0">
    <property type="entry name" value="BACTERIAL HEMOLYSIN-LIKE PROTEIN"/>
    <property type="match status" value="1"/>
</dbReference>
<gene>
    <name evidence="5" type="ordered locus">Thit_1093</name>
</gene>
<dbReference type="SMART" id="SM00363">
    <property type="entry name" value="S4"/>
    <property type="match status" value="1"/>
</dbReference>
<dbReference type="PIRSF" id="PIRSF005578">
    <property type="entry name" value="TlyA"/>
    <property type="match status" value="1"/>
</dbReference>
<sequence>MASKKERLDVLLVQKGFFSSREKAKASIMAGEVYVDGKKIEKAGEFVNIDSSIEVKTNSLPYVSRGGLKLQKAIETFNIDVTGKIALDIGASTGGFTDCLLKHGAIRVYAVDVGYGQLDWSLRNDPRVINMEKTNIRFLKTLPEIVDIITIDVSFISLELVIPSADKFLKSEGDLIALIKPQFEAGREKVGKKGVVKDPAVHKEVIEKIVTLFQKYNYGIIGITYSPIKGAEGNIEYLICGKKEIKNQFNFDIAKIIEEAFKTLDK</sequence>
<dbReference type="GO" id="GO:0008168">
    <property type="term" value="F:methyltransferase activity"/>
    <property type="evidence" value="ECO:0007669"/>
    <property type="project" value="InterPro"/>
</dbReference>
<protein>
    <submittedName>
        <fullName evidence="5">Hemolysin A</fullName>
    </submittedName>
</protein>
<comment type="similarity">
    <text evidence="2">Belongs to the TlyA family.</text>
</comment>
<dbReference type="Gene3D" id="3.10.290.10">
    <property type="entry name" value="RNA-binding S4 domain"/>
    <property type="match status" value="1"/>
</dbReference>
<dbReference type="SUPFAM" id="SSF53335">
    <property type="entry name" value="S-adenosyl-L-methionine-dependent methyltransferases"/>
    <property type="match status" value="1"/>
</dbReference>
<dbReference type="Proteomes" id="UP000001552">
    <property type="component" value="Chromosome"/>
</dbReference>
<dbReference type="NCBIfam" id="TIGR00478">
    <property type="entry name" value="tly"/>
    <property type="match status" value="1"/>
</dbReference>
<feature type="domain" description="RNA-binding S4" evidence="4">
    <location>
        <begin position="6"/>
        <end position="71"/>
    </location>
</feature>
<keyword evidence="6" id="KW-1185">Reference proteome</keyword>
<dbReference type="Pfam" id="PF01479">
    <property type="entry name" value="S4"/>
    <property type="match status" value="1"/>
</dbReference>
<dbReference type="EMBL" id="CP001936">
    <property type="protein sequence ID" value="ADD02360.1"/>
    <property type="molecule type" value="Genomic_DNA"/>
</dbReference>
<keyword evidence="1 3" id="KW-0694">RNA-binding</keyword>
<evidence type="ECO:0000313" key="6">
    <source>
        <dbReference type="Proteomes" id="UP000001552"/>
    </source>
</evidence>
<dbReference type="InterPro" id="IPR002877">
    <property type="entry name" value="RNA_MeTrfase_FtsJ_dom"/>
</dbReference>
<reference evidence="5" key="1">
    <citation type="submission" date="2010-02" db="EMBL/GenBank/DDBJ databases">
        <title>Complete sequence of Thermoanaerobacter italicus Ab9.</title>
        <authorList>
            <consortium name="US DOE Joint Genome Institute"/>
            <person name="Lucas S."/>
            <person name="Copeland A."/>
            <person name="Lapidus A."/>
            <person name="Cheng J.-F."/>
            <person name="Bruce D."/>
            <person name="Goodwin L."/>
            <person name="Pitluck S."/>
            <person name="Chertkov O."/>
            <person name="Detter J.C."/>
            <person name="Han C."/>
            <person name="Tapia R."/>
            <person name="Land M."/>
            <person name="Hauser L."/>
            <person name="Kyrpides N."/>
            <person name="Mikhailova N."/>
            <person name="Hemme C.L."/>
            <person name="Woyke T."/>
        </authorList>
    </citation>
    <scope>NUCLEOTIDE SEQUENCE [LARGE SCALE GENOMIC DNA]</scope>
    <source>
        <strain evidence="5">Ab9</strain>
    </source>
</reference>
<organism evidence="5 6">
    <name type="scientific">Thermoanaerobacter italicus (strain DSM 9252 / Ab9)</name>
    <dbReference type="NCBI Taxonomy" id="580331"/>
    <lineage>
        <taxon>Bacteria</taxon>
        <taxon>Bacillati</taxon>
        <taxon>Bacillota</taxon>
        <taxon>Clostridia</taxon>
        <taxon>Thermoanaerobacterales</taxon>
        <taxon>Thermoanaerobacteraceae</taxon>
        <taxon>Thermoanaerobacter</taxon>
    </lineage>
</organism>
<dbReference type="PROSITE" id="PS50889">
    <property type="entry name" value="S4"/>
    <property type="match status" value="1"/>
</dbReference>
<dbReference type="RefSeq" id="WP_012995159.1">
    <property type="nucleotide sequence ID" value="NC_013921.1"/>
</dbReference>
<dbReference type="Gene3D" id="3.40.50.150">
    <property type="entry name" value="Vaccinia Virus protein VP39"/>
    <property type="match status" value="1"/>
</dbReference>
<evidence type="ECO:0000256" key="2">
    <source>
        <dbReference type="ARBA" id="ARBA00029460"/>
    </source>
</evidence>
<dbReference type="InterPro" id="IPR002942">
    <property type="entry name" value="S4_RNA-bd"/>
</dbReference>
<dbReference type="InterPro" id="IPR004538">
    <property type="entry name" value="Hemolysin_A/TlyA"/>
</dbReference>
<dbReference type="InterPro" id="IPR047048">
    <property type="entry name" value="TlyA"/>
</dbReference>
<dbReference type="eggNOG" id="COG1189">
    <property type="taxonomic scope" value="Bacteria"/>
</dbReference>
<dbReference type="PANTHER" id="PTHR32319">
    <property type="entry name" value="BACTERIAL HEMOLYSIN-LIKE PROTEIN"/>
    <property type="match status" value="1"/>
</dbReference>
<dbReference type="CDD" id="cd00165">
    <property type="entry name" value="S4"/>
    <property type="match status" value="1"/>
</dbReference>
<accession>D3T8S8</accession>
<dbReference type="AlphaFoldDB" id="D3T8S8"/>
<dbReference type="GO" id="GO:0003723">
    <property type="term" value="F:RNA binding"/>
    <property type="evidence" value="ECO:0007669"/>
    <property type="project" value="UniProtKB-KW"/>
</dbReference>
<dbReference type="InterPro" id="IPR036986">
    <property type="entry name" value="S4_RNA-bd_sf"/>
</dbReference>
<evidence type="ECO:0000259" key="4">
    <source>
        <dbReference type="SMART" id="SM00363"/>
    </source>
</evidence>
<evidence type="ECO:0000256" key="3">
    <source>
        <dbReference type="PROSITE-ProRule" id="PRU00182"/>
    </source>
</evidence>
<proteinExistence type="inferred from homology"/>
<evidence type="ECO:0000256" key="1">
    <source>
        <dbReference type="ARBA" id="ARBA00022884"/>
    </source>
</evidence>
<dbReference type="OrthoDB" id="9784736at2"/>
<dbReference type="GO" id="GO:0032259">
    <property type="term" value="P:methylation"/>
    <property type="evidence" value="ECO:0007669"/>
    <property type="project" value="InterPro"/>
</dbReference>
<dbReference type="SUPFAM" id="SSF55174">
    <property type="entry name" value="Alpha-L RNA-binding motif"/>
    <property type="match status" value="1"/>
</dbReference>
<name>D3T8S8_THEIA</name>
<dbReference type="Pfam" id="PF01728">
    <property type="entry name" value="FtsJ"/>
    <property type="match status" value="1"/>
</dbReference>